<reference evidence="5 7" key="2">
    <citation type="journal article" date="2013" name="Nature">
        <title>Insights into bilaterian evolution from three spiralian genomes.</title>
        <authorList>
            <person name="Simakov O."/>
            <person name="Marletaz F."/>
            <person name="Cho S.J."/>
            <person name="Edsinger-Gonzales E."/>
            <person name="Havlak P."/>
            <person name="Hellsten U."/>
            <person name="Kuo D.H."/>
            <person name="Larsson T."/>
            <person name="Lv J."/>
            <person name="Arendt D."/>
            <person name="Savage R."/>
            <person name="Osoegawa K."/>
            <person name="de Jong P."/>
            <person name="Grimwood J."/>
            <person name="Chapman J.A."/>
            <person name="Shapiro H."/>
            <person name="Aerts A."/>
            <person name="Otillar R.P."/>
            <person name="Terry A.Y."/>
            <person name="Boore J.L."/>
            <person name="Grigoriev I.V."/>
            <person name="Lindberg D.R."/>
            <person name="Seaver E.C."/>
            <person name="Weisblat D.A."/>
            <person name="Putnam N.H."/>
            <person name="Rokhsar D.S."/>
        </authorList>
    </citation>
    <scope>NUCLEOTIDE SEQUENCE</scope>
    <source>
        <strain evidence="5 7">I ESC-2004</strain>
    </source>
</reference>
<dbReference type="InterPro" id="IPR013618">
    <property type="entry name" value="TMTC_DUF1736"/>
</dbReference>
<dbReference type="InterPro" id="IPR052943">
    <property type="entry name" value="TMTC_O-mannosyl-trnsfr"/>
</dbReference>
<keyword evidence="1" id="KW-0677">Repeat</keyword>
<evidence type="ECO:0000259" key="4">
    <source>
        <dbReference type="Pfam" id="PF08409"/>
    </source>
</evidence>
<dbReference type="EMBL" id="KB301969">
    <property type="protein sequence ID" value="ELU04910.1"/>
    <property type="molecule type" value="Genomic_DNA"/>
</dbReference>
<gene>
    <name evidence="5" type="ORF">CAPTEDRAFT_30212</name>
</gene>
<sequence>SYVYSLNLRLLVFPSQLSHDWSANSITLVHSIFDVRNWQTLFAFGIVSCVVWAA</sequence>
<keyword evidence="7" id="KW-1185">Reference proteome</keyword>
<reference evidence="7" key="1">
    <citation type="submission" date="2012-12" db="EMBL/GenBank/DDBJ databases">
        <authorList>
            <person name="Hellsten U."/>
            <person name="Grimwood J."/>
            <person name="Chapman J.A."/>
            <person name="Shapiro H."/>
            <person name="Aerts A."/>
            <person name="Otillar R.P."/>
            <person name="Terry A.Y."/>
            <person name="Boore J.L."/>
            <person name="Simakov O."/>
            <person name="Marletaz F."/>
            <person name="Cho S.-J."/>
            <person name="Edsinger-Gonzales E."/>
            <person name="Havlak P."/>
            <person name="Kuo D.-H."/>
            <person name="Larsson T."/>
            <person name="Lv J."/>
            <person name="Arendt D."/>
            <person name="Savage R."/>
            <person name="Osoegawa K."/>
            <person name="de Jong P."/>
            <person name="Lindberg D.R."/>
            <person name="Seaver E.C."/>
            <person name="Weisblat D.A."/>
            <person name="Putnam N.H."/>
            <person name="Grigoriev I.V."/>
            <person name="Rokhsar D.S."/>
        </authorList>
    </citation>
    <scope>NUCLEOTIDE SEQUENCE</scope>
    <source>
        <strain evidence="7">I ESC-2004</strain>
    </source>
</reference>
<dbReference type="Pfam" id="PF08409">
    <property type="entry name" value="TMTC_DUF1736"/>
    <property type="match status" value="1"/>
</dbReference>
<keyword evidence="3" id="KW-0472">Membrane</keyword>
<proteinExistence type="predicted"/>
<dbReference type="EMBL" id="AMQN01008014">
    <property type="status" value="NOT_ANNOTATED_CDS"/>
    <property type="molecule type" value="Genomic_DNA"/>
</dbReference>
<feature type="non-terminal residue" evidence="5">
    <location>
        <position position="54"/>
    </location>
</feature>
<name>R7UFB3_CAPTE</name>
<feature type="domain" description="DUF1736" evidence="4">
    <location>
        <begin position="1"/>
        <end position="47"/>
    </location>
</feature>
<dbReference type="PANTHER" id="PTHR44809">
    <property type="match status" value="1"/>
</dbReference>
<dbReference type="EnsemblMetazoa" id="CapteT30212">
    <property type="protein sequence ID" value="CapteP30212"/>
    <property type="gene ID" value="CapteG30212"/>
</dbReference>
<feature type="non-terminal residue" evidence="5">
    <location>
        <position position="1"/>
    </location>
</feature>
<accession>R7UFB3</accession>
<evidence type="ECO:0000256" key="3">
    <source>
        <dbReference type="ARBA" id="ARBA00023136"/>
    </source>
</evidence>
<keyword evidence="2" id="KW-0802">TPR repeat</keyword>
<dbReference type="PANTHER" id="PTHR44809:SF1">
    <property type="entry name" value="PROTEIN O-MANNOSYL-TRANSFERASE TMTC1"/>
    <property type="match status" value="1"/>
</dbReference>
<evidence type="ECO:0000313" key="6">
    <source>
        <dbReference type="EnsemblMetazoa" id="CapteP30212"/>
    </source>
</evidence>
<dbReference type="Proteomes" id="UP000014760">
    <property type="component" value="Unassembled WGS sequence"/>
</dbReference>
<evidence type="ECO:0000256" key="2">
    <source>
        <dbReference type="ARBA" id="ARBA00022803"/>
    </source>
</evidence>
<dbReference type="AlphaFoldDB" id="R7UFB3"/>
<dbReference type="OrthoDB" id="19588at2759"/>
<evidence type="ECO:0000256" key="1">
    <source>
        <dbReference type="ARBA" id="ARBA00022737"/>
    </source>
</evidence>
<reference evidence="6" key="3">
    <citation type="submission" date="2015-06" db="UniProtKB">
        <authorList>
            <consortium name="EnsemblMetazoa"/>
        </authorList>
    </citation>
    <scope>IDENTIFICATION</scope>
</reference>
<organism evidence="5">
    <name type="scientific">Capitella teleta</name>
    <name type="common">Polychaete worm</name>
    <dbReference type="NCBI Taxonomy" id="283909"/>
    <lineage>
        <taxon>Eukaryota</taxon>
        <taxon>Metazoa</taxon>
        <taxon>Spiralia</taxon>
        <taxon>Lophotrochozoa</taxon>
        <taxon>Annelida</taxon>
        <taxon>Polychaeta</taxon>
        <taxon>Sedentaria</taxon>
        <taxon>Scolecida</taxon>
        <taxon>Capitellidae</taxon>
        <taxon>Capitella</taxon>
    </lineage>
</organism>
<dbReference type="HOGENOM" id="CLU_3056374_0_0_1"/>
<evidence type="ECO:0000313" key="5">
    <source>
        <dbReference type="EMBL" id="ELU04910.1"/>
    </source>
</evidence>
<protein>
    <recommendedName>
        <fullName evidence="4">DUF1736 domain-containing protein</fullName>
    </recommendedName>
</protein>
<evidence type="ECO:0000313" key="7">
    <source>
        <dbReference type="Proteomes" id="UP000014760"/>
    </source>
</evidence>